<dbReference type="WBParaSite" id="ES5_v2.g26930.t1">
    <property type="protein sequence ID" value="ES5_v2.g26930.t1"/>
    <property type="gene ID" value="ES5_v2.g26930"/>
</dbReference>
<evidence type="ECO:0000313" key="2">
    <source>
        <dbReference type="WBParaSite" id="ES5_v2.g26930.t1"/>
    </source>
</evidence>
<organism evidence="1 2">
    <name type="scientific">Panagrolaimus sp. ES5</name>
    <dbReference type="NCBI Taxonomy" id="591445"/>
    <lineage>
        <taxon>Eukaryota</taxon>
        <taxon>Metazoa</taxon>
        <taxon>Ecdysozoa</taxon>
        <taxon>Nematoda</taxon>
        <taxon>Chromadorea</taxon>
        <taxon>Rhabditida</taxon>
        <taxon>Tylenchina</taxon>
        <taxon>Panagrolaimomorpha</taxon>
        <taxon>Panagrolaimoidea</taxon>
        <taxon>Panagrolaimidae</taxon>
        <taxon>Panagrolaimus</taxon>
    </lineage>
</organism>
<proteinExistence type="predicted"/>
<name>A0AC34GB79_9BILA</name>
<accession>A0AC34GB79</accession>
<protein>
    <submittedName>
        <fullName evidence="2">Uncharacterized protein</fullName>
    </submittedName>
</protein>
<evidence type="ECO:0000313" key="1">
    <source>
        <dbReference type="Proteomes" id="UP000887579"/>
    </source>
</evidence>
<dbReference type="Proteomes" id="UP000887579">
    <property type="component" value="Unplaced"/>
</dbReference>
<reference evidence="2" key="1">
    <citation type="submission" date="2022-11" db="UniProtKB">
        <authorList>
            <consortium name="WormBaseParasite"/>
        </authorList>
    </citation>
    <scope>IDENTIFICATION</scope>
</reference>
<sequence length="253" mass="29205">QQQQHRQEYQPHQQQSHQQRHQEEEKEEVVEHQLKRHKEAVVQEDDLSSSDDEENKQASKKKVEKINDPDHHFDVYHESDSESLQIEHSPRLPSERFIEFDESPRDPTSEDEDNESAISQEEDDNEKHVAAIEEAFIEAPMTHAIVQPQILLSDDDEMEIGSPPPTERDIPERYYGYEQAIHEMGESQEHFEEQRPPPIEKDYTQKSFTGGEGEPNADDWAKRNQGARGKVSDLISRFNQGGEDGGKGSATKQ</sequence>